<feature type="compositionally biased region" description="Basic and acidic residues" evidence="1">
    <location>
        <begin position="1"/>
        <end position="14"/>
    </location>
</feature>
<feature type="region of interest" description="Disordered" evidence="1">
    <location>
        <begin position="1"/>
        <end position="25"/>
    </location>
</feature>
<evidence type="ECO:0000313" key="4">
    <source>
        <dbReference type="Proteomes" id="UP000184452"/>
    </source>
</evidence>
<evidence type="ECO:0000313" key="3">
    <source>
        <dbReference type="EMBL" id="SHK93829.1"/>
    </source>
</evidence>
<feature type="transmembrane region" description="Helical" evidence="2">
    <location>
        <begin position="109"/>
        <end position="131"/>
    </location>
</feature>
<proteinExistence type="predicted"/>
<feature type="region of interest" description="Disordered" evidence="1">
    <location>
        <begin position="141"/>
        <end position="175"/>
    </location>
</feature>
<dbReference type="EMBL" id="FQZK01000045">
    <property type="protein sequence ID" value="SHK93829.1"/>
    <property type="molecule type" value="Genomic_DNA"/>
</dbReference>
<dbReference type="AlphaFoldDB" id="A0A1M6WJQ1"/>
<dbReference type="Proteomes" id="UP000184452">
    <property type="component" value="Unassembled WGS sequence"/>
</dbReference>
<protein>
    <recommendedName>
        <fullName evidence="5">DUF3040 domain-containing protein</fullName>
    </recommendedName>
</protein>
<reference evidence="3 4" key="1">
    <citation type="submission" date="2016-11" db="EMBL/GenBank/DDBJ databases">
        <authorList>
            <person name="Jaros S."/>
            <person name="Januszkiewicz K."/>
            <person name="Wedrychowicz H."/>
        </authorList>
    </citation>
    <scope>NUCLEOTIDE SEQUENCE [LARGE SCALE GENOMIC DNA]</scope>
    <source>
        <strain evidence="3 4">CGMCC 4.5723</strain>
    </source>
</reference>
<evidence type="ECO:0000256" key="1">
    <source>
        <dbReference type="SAM" id="MobiDB-lite"/>
    </source>
</evidence>
<organism evidence="3 4">
    <name type="scientific">Nocardiopsis flavescens</name>
    <dbReference type="NCBI Taxonomy" id="758803"/>
    <lineage>
        <taxon>Bacteria</taxon>
        <taxon>Bacillati</taxon>
        <taxon>Actinomycetota</taxon>
        <taxon>Actinomycetes</taxon>
        <taxon>Streptosporangiales</taxon>
        <taxon>Nocardiopsidaceae</taxon>
        <taxon>Nocardiopsis</taxon>
    </lineage>
</organism>
<dbReference type="RefSeq" id="WP_084738197.1">
    <property type="nucleotide sequence ID" value="NZ_FQZK01000045.1"/>
</dbReference>
<gene>
    <name evidence="3" type="ORF">SAMN05421803_1454</name>
</gene>
<keyword evidence="2" id="KW-0812">Transmembrane</keyword>
<keyword evidence="2" id="KW-0472">Membrane</keyword>
<accession>A0A1M6WJQ1</accession>
<evidence type="ECO:0008006" key="5">
    <source>
        <dbReference type="Google" id="ProtNLM"/>
    </source>
</evidence>
<sequence>MGTGGRPERAEFAKDGTGAASPRTPVDVLDDLIERRRHPSSSEECLGWERHNTDDEQRYGRIRGFQRQGGSLAPTGRHRGRASSWAVVALATLGAAAVGLGVAQGMAVWLLVAGGVLLAAALVLALVTDIFGDVVLDSPSLESEERHDTPLHRIRSGQRRSRRERRRGGRGATAA</sequence>
<feature type="compositionally biased region" description="Basic residues" evidence="1">
    <location>
        <begin position="152"/>
        <end position="169"/>
    </location>
</feature>
<evidence type="ECO:0000256" key="2">
    <source>
        <dbReference type="SAM" id="Phobius"/>
    </source>
</evidence>
<keyword evidence="2" id="KW-1133">Transmembrane helix</keyword>
<keyword evidence="4" id="KW-1185">Reference proteome</keyword>
<feature type="transmembrane region" description="Helical" evidence="2">
    <location>
        <begin position="85"/>
        <end position="103"/>
    </location>
</feature>
<name>A0A1M6WJQ1_9ACTN</name>